<evidence type="ECO:0000313" key="5">
    <source>
        <dbReference type="Proteomes" id="UP001388259"/>
    </source>
</evidence>
<name>A0AB35YQH6_9FLAO</name>
<proteinExistence type="predicted"/>
<dbReference type="Proteomes" id="UP001388259">
    <property type="component" value="Unassembled WGS sequence"/>
</dbReference>
<keyword evidence="3" id="KW-0328">Glycosyltransferase</keyword>
<keyword evidence="1" id="KW-0812">Transmembrane</keyword>
<gene>
    <name evidence="4" type="ORF">VZD24_03875</name>
    <name evidence="3" type="ORF">VZD85_04235</name>
</gene>
<organism evidence="3 5">
    <name type="scientific">Aequorivita flava</name>
    <dbReference type="NCBI Taxonomy" id="3114371"/>
    <lineage>
        <taxon>Bacteria</taxon>
        <taxon>Pseudomonadati</taxon>
        <taxon>Bacteroidota</taxon>
        <taxon>Flavobacteriia</taxon>
        <taxon>Flavobacteriales</taxon>
        <taxon>Flavobacteriaceae</taxon>
        <taxon>Aequorivita</taxon>
    </lineage>
</organism>
<dbReference type="Pfam" id="PF00535">
    <property type="entry name" value="Glycos_transf_2"/>
    <property type="match status" value="1"/>
</dbReference>
<keyword evidence="3" id="KW-0808">Transferase</keyword>
<feature type="domain" description="Glycosyltransferase 2-like" evidence="2">
    <location>
        <begin position="19"/>
        <end position="151"/>
    </location>
</feature>
<dbReference type="SUPFAM" id="SSF53448">
    <property type="entry name" value="Nucleotide-diphospho-sugar transferases"/>
    <property type="match status" value="1"/>
</dbReference>
<evidence type="ECO:0000256" key="1">
    <source>
        <dbReference type="SAM" id="Phobius"/>
    </source>
</evidence>
<evidence type="ECO:0000313" key="3">
    <source>
        <dbReference type="EMBL" id="MEM0517550.1"/>
    </source>
</evidence>
<dbReference type="InterPro" id="IPR001173">
    <property type="entry name" value="Glyco_trans_2-like"/>
</dbReference>
<accession>A0AB35YQH6</accession>
<keyword evidence="1" id="KW-1133">Transmembrane helix</keyword>
<keyword evidence="6" id="KW-1185">Reference proteome</keyword>
<dbReference type="InterPro" id="IPR029044">
    <property type="entry name" value="Nucleotide-diphossugar_trans"/>
</dbReference>
<dbReference type="AlphaFoldDB" id="A0AB35YQH6"/>
<protein>
    <submittedName>
        <fullName evidence="3">Glycosyltransferase family 2 protein</fullName>
        <ecNumber evidence="3">2.4.-.-</ecNumber>
    </submittedName>
</protein>
<evidence type="ECO:0000313" key="6">
    <source>
        <dbReference type="Proteomes" id="UP001390963"/>
    </source>
</evidence>
<dbReference type="Proteomes" id="UP001390963">
    <property type="component" value="Unassembled WGS sequence"/>
</dbReference>
<dbReference type="EMBL" id="JAZBJM010000002">
    <property type="protein sequence ID" value="MEM0517550.1"/>
    <property type="molecule type" value="Genomic_DNA"/>
</dbReference>
<dbReference type="PANTHER" id="PTHR22916">
    <property type="entry name" value="GLYCOSYLTRANSFERASE"/>
    <property type="match status" value="1"/>
</dbReference>
<feature type="transmembrane region" description="Helical" evidence="1">
    <location>
        <begin position="240"/>
        <end position="261"/>
    </location>
</feature>
<keyword evidence="1" id="KW-0472">Membrane</keyword>
<dbReference type="Gene3D" id="3.90.550.10">
    <property type="entry name" value="Spore Coat Polysaccharide Biosynthesis Protein SpsA, Chain A"/>
    <property type="match status" value="1"/>
</dbReference>
<evidence type="ECO:0000259" key="2">
    <source>
        <dbReference type="Pfam" id="PF00535"/>
    </source>
</evidence>
<reference evidence="3 6" key="1">
    <citation type="submission" date="2024-01" db="EMBL/GenBank/DDBJ databases">
        <title>Aequorivita flavus sp. nov., isolated from deep-sea sediment.</title>
        <authorList>
            <person name="Chen X."/>
        </authorList>
    </citation>
    <scope>NUCLEOTIDE SEQUENCE</scope>
    <source>
        <strain evidence="3">MCCC 1A16923</strain>
        <strain evidence="4 6">MCCC 1A16935</strain>
    </source>
</reference>
<dbReference type="RefSeq" id="WP_279449696.1">
    <property type="nucleotide sequence ID" value="NZ_JAZBJM010000002.1"/>
</dbReference>
<comment type="caution">
    <text evidence="3">The sequence shown here is derived from an EMBL/GenBank/DDBJ whole genome shotgun (WGS) entry which is preliminary data.</text>
</comment>
<dbReference type="GO" id="GO:0016758">
    <property type="term" value="F:hexosyltransferase activity"/>
    <property type="evidence" value="ECO:0007669"/>
    <property type="project" value="UniProtKB-ARBA"/>
</dbReference>
<evidence type="ECO:0000313" key="4">
    <source>
        <dbReference type="EMBL" id="MEM0572644.1"/>
    </source>
</evidence>
<dbReference type="EC" id="2.4.-.-" evidence="3"/>
<dbReference type="EMBL" id="JBANCF010000002">
    <property type="protein sequence ID" value="MEM0572644.1"/>
    <property type="molecule type" value="Genomic_DNA"/>
</dbReference>
<dbReference type="PANTHER" id="PTHR22916:SF3">
    <property type="entry name" value="UDP-GLCNAC:BETAGAL BETA-1,3-N-ACETYLGLUCOSAMINYLTRANSFERASE-LIKE PROTEIN 1"/>
    <property type="match status" value="1"/>
</dbReference>
<sequence>MPFEEKKKHIDVNEDVLVSVIMPVHNSSKFVAEAVNSVLSQVYHNWELIIVDDASTDNTAAIIEELAAKDHRIKCLKLSANQGPGYCRNKATNIAQGAYIAFLDSDDLWAPEKLKVQLEFMLKNACAVSFTSYLHIDENGNPLNKRVIAMPVLSFKKQRSNNYIGNLTGMYHAATLGKIASPEIPKRQDWALWLEAIKRSKKPAKGIVQDLAFYRIRKDSVSANKVRLLKHNYNFYKKHLGYSIPVSIYFMSCFLWEYFFIRPKFIETLN</sequence>